<reference evidence="1" key="1">
    <citation type="submission" date="2021-05" db="EMBL/GenBank/DDBJ databases">
        <authorList>
            <person name="Alioto T."/>
            <person name="Alioto T."/>
            <person name="Gomez Garrido J."/>
        </authorList>
    </citation>
    <scope>NUCLEOTIDE SEQUENCE</scope>
</reference>
<protein>
    <submittedName>
        <fullName evidence="1">Uncharacterized protein</fullName>
    </submittedName>
</protein>
<dbReference type="EMBL" id="HBUF01632261">
    <property type="protein sequence ID" value="CAG6783398.1"/>
    <property type="molecule type" value="Transcribed_RNA"/>
</dbReference>
<name>A0A8D9BL61_9HEMI</name>
<sequence length="192" mass="23927">MILERQRTIVRTRSRRRRIRRWRRMRRRRRRWKWRRRRRKKNEKMVPFVVTPKKHVLREKRNRIRPEDTDVDYIDDSDADIDYFPDGKKKIFNEELDEEDTPLKKRPKKEKKAKETTIKRLWTEAENKCLMSKFSSNIALERLPAFSEIERKKKNVSPLKTRSNEMIRQRIRRLIENHRKGKSKTIKKIQIH</sequence>
<dbReference type="EMBL" id="HBUF01632260">
    <property type="protein sequence ID" value="CAG6783397.1"/>
    <property type="molecule type" value="Transcribed_RNA"/>
</dbReference>
<dbReference type="AlphaFoldDB" id="A0A8D9BL61"/>
<evidence type="ECO:0000313" key="1">
    <source>
        <dbReference type="EMBL" id="CAG6783396.1"/>
    </source>
</evidence>
<proteinExistence type="predicted"/>
<dbReference type="EMBL" id="HBUF01632259">
    <property type="protein sequence ID" value="CAG6783396.1"/>
    <property type="molecule type" value="Transcribed_RNA"/>
</dbReference>
<accession>A0A8D9BL61</accession>
<organism evidence="1">
    <name type="scientific">Cacopsylla melanoneura</name>
    <dbReference type="NCBI Taxonomy" id="428564"/>
    <lineage>
        <taxon>Eukaryota</taxon>
        <taxon>Metazoa</taxon>
        <taxon>Ecdysozoa</taxon>
        <taxon>Arthropoda</taxon>
        <taxon>Hexapoda</taxon>
        <taxon>Insecta</taxon>
        <taxon>Pterygota</taxon>
        <taxon>Neoptera</taxon>
        <taxon>Paraneoptera</taxon>
        <taxon>Hemiptera</taxon>
        <taxon>Sternorrhyncha</taxon>
        <taxon>Psylloidea</taxon>
        <taxon>Psyllidae</taxon>
        <taxon>Psyllinae</taxon>
        <taxon>Cacopsylla</taxon>
    </lineage>
</organism>